<name>A0AB38G001_9ENTR</name>
<evidence type="ECO:0000313" key="8">
    <source>
        <dbReference type="Proteomes" id="UP000251313"/>
    </source>
</evidence>
<dbReference type="Pfam" id="PF01943">
    <property type="entry name" value="Polysacc_synt"/>
    <property type="match status" value="1"/>
</dbReference>
<dbReference type="AlphaFoldDB" id="A0AB38G001"/>
<keyword evidence="2 5" id="KW-0812">Transmembrane</keyword>
<reference evidence="6 9" key="2">
    <citation type="submission" date="2018-10" db="EMBL/GenBank/DDBJ databases">
        <title>Genomic Encyclopedia of Type Strains, Phase IV (KMG-IV): sequencing the most valuable type-strain genomes for metagenomic binning, comparative biology and taxonomic classification.</title>
        <authorList>
            <person name="Goeker M."/>
        </authorList>
    </citation>
    <scope>NUCLEOTIDE SEQUENCE [LARGE SCALE GENOMIC DNA]</scope>
    <source>
        <strain evidence="6 9">DSM 5079</strain>
    </source>
</reference>
<feature type="transmembrane region" description="Helical" evidence="5">
    <location>
        <begin position="113"/>
        <end position="133"/>
    </location>
</feature>
<feature type="transmembrane region" description="Helical" evidence="5">
    <location>
        <begin position="287"/>
        <end position="311"/>
    </location>
</feature>
<dbReference type="InterPro" id="IPR002797">
    <property type="entry name" value="Polysacc_synth"/>
</dbReference>
<dbReference type="RefSeq" id="WP_006817691.1">
    <property type="nucleotide sequence ID" value="NZ_CABKQJ010000012.1"/>
</dbReference>
<dbReference type="Proteomes" id="UP000251313">
    <property type="component" value="Unassembled WGS sequence"/>
</dbReference>
<feature type="transmembrane region" description="Helical" evidence="5">
    <location>
        <begin position="353"/>
        <end position="372"/>
    </location>
</feature>
<evidence type="ECO:0000313" key="6">
    <source>
        <dbReference type="EMBL" id="RKR53376.1"/>
    </source>
</evidence>
<dbReference type="Proteomes" id="UP000267341">
    <property type="component" value="Unassembled WGS sequence"/>
</dbReference>
<evidence type="ECO:0000313" key="9">
    <source>
        <dbReference type="Proteomes" id="UP000267341"/>
    </source>
</evidence>
<keyword evidence="4 5" id="KW-0472">Membrane</keyword>
<evidence type="ECO:0000256" key="1">
    <source>
        <dbReference type="ARBA" id="ARBA00004141"/>
    </source>
</evidence>
<dbReference type="PANTHER" id="PTHR43424">
    <property type="entry name" value="LOCUS PUTATIVE PROTEIN 1-RELATED"/>
    <property type="match status" value="1"/>
</dbReference>
<feature type="transmembrane region" description="Helical" evidence="5">
    <location>
        <begin position="213"/>
        <end position="235"/>
    </location>
</feature>
<evidence type="ECO:0000256" key="3">
    <source>
        <dbReference type="ARBA" id="ARBA00022989"/>
    </source>
</evidence>
<feature type="transmembrane region" description="Helical" evidence="5">
    <location>
        <begin position="170"/>
        <end position="192"/>
    </location>
</feature>
<comment type="caution">
    <text evidence="7">The sequence shown here is derived from an EMBL/GenBank/DDBJ whole genome shotgun (WGS) entry which is preliminary data.</text>
</comment>
<feature type="transmembrane region" description="Helical" evidence="5">
    <location>
        <begin position="255"/>
        <end position="275"/>
    </location>
</feature>
<comment type="subcellular location">
    <subcellularLocation>
        <location evidence="1">Membrane</location>
        <topology evidence="1">Multi-pass membrane protein</topology>
    </subcellularLocation>
</comment>
<evidence type="ECO:0000256" key="4">
    <source>
        <dbReference type="ARBA" id="ARBA00023136"/>
    </source>
</evidence>
<keyword evidence="3 5" id="KW-1133">Transmembrane helix</keyword>
<evidence type="ECO:0000256" key="5">
    <source>
        <dbReference type="SAM" id="Phobius"/>
    </source>
</evidence>
<feature type="transmembrane region" description="Helical" evidence="5">
    <location>
        <begin position="145"/>
        <end position="164"/>
    </location>
</feature>
<accession>A0AB38G001</accession>
<feature type="transmembrane region" description="Helical" evidence="5">
    <location>
        <begin position="90"/>
        <end position="107"/>
    </location>
</feature>
<gene>
    <name evidence="6" type="ORF">C7387_3829</name>
    <name evidence="7" type="ORF">NCTC11967_03420</name>
</gene>
<organism evidence="7 8">
    <name type="scientific">Yokenella regensburgei</name>
    <dbReference type="NCBI Taxonomy" id="158877"/>
    <lineage>
        <taxon>Bacteria</taxon>
        <taxon>Pseudomonadati</taxon>
        <taxon>Pseudomonadota</taxon>
        <taxon>Gammaproteobacteria</taxon>
        <taxon>Enterobacterales</taxon>
        <taxon>Enterobacteriaceae</taxon>
        <taxon>Yokenella</taxon>
    </lineage>
</organism>
<feature type="transmembrane region" description="Helical" evidence="5">
    <location>
        <begin position="7"/>
        <end position="32"/>
    </location>
</feature>
<protein>
    <submittedName>
        <fullName evidence="6">O-antigen/teichoic acid export membrane protein</fullName>
    </submittedName>
    <submittedName>
        <fullName evidence="7">Polysaccharide biosynthesis protein</fullName>
    </submittedName>
</protein>
<feature type="transmembrane region" description="Helical" evidence="5">
    <location>
        <begin position="323"/>
        <end position="341"/>
    </location>
</feature>
<keyword evidence="9" id="KW-1185">Reference proteome</keyword>
<proteinExistence type="predicted"/>
<dbReference type="GeneID" id="66905803"/>
<reference evidence="7 8" key="1">
    <citation type="submission" date="2018-06" db="EMBL/GenBank/DDBJ databases">
        <authorList>
            <consortium name="Pathogen Informatics"/>
            <person name="Doyle S."/>
        </authorList>
    </citation>
    <scope>NUCLEOTIDE SEQUENCE [LARGE SCALE GENOMIC DNA]</scope>
    <source>
        <strain evidence="7 8">NCTC11967</strain>
    </source>
</reference>
<dbReference type="EMBL" id="UAVL01000018">
    <property type="protein sequence ID" value="SQA64320.1"/>
    <property type="molecule type" value="Genomic_DNA"/>
</dbReference>
<sequence>MSKISILINSFATLIVRGTTLGVRVLAFILLAKIADQSIFGMLAFLMACTEIFRVIADMGLDNYTIKCISQTQDEKEIDKILSKSMTQKLLSAVLIFLLYFSIFKYSNPEWPAIYISLFGLMAVSPMFLNFSVNFYLAQQKLDKIIVTIIGVTVVILAAFMVFWSQKAVLPALSCVVIGEFFTAAILGYKVFKKHNVLWVSLKRVVNNLHRHYAIGIAMLVAILYSRLDIVFIKYFFQDISLAQYGFAQRITEPALFIVGAFSANSYSLLSRYYMEGMQFFAIRIKKVIALFFCLGVLIVALTIAVSWFVVNHFYQDYLPVLPVIYLLCIAIIFKSVNLSLTSAVLAMGDFKVMTWVSFVNLTLSVIFIYLFLHLFGIYGAALGVIAVESINSCMQAAWVFKRTRLEKNVA</sequence>
<feature type="transmembrane region" description="Helical" evidence="5">
    <location>
        <begin position="38"/>
        <end position="57"/>
    </location>
</feature>
<dbReference type="PANTHER" id="PTHR43424:SF1">
    <property type="entry name" value="LOCUS PUTATIVE PROTEIN 1-RELATED"/>
    <property type="match status" value="1"/>
</dbReference>
<evidence type="ECO:0000313" key="7">
    <source>
        <dbReference type="EMBL" id="SQA64320.1"/>
    </source>
</evidence>
<evidence type="ECO:0000256" key="2">
    <source>
        <dbReference type="ARBA" id="ARBA00022692"/>
    </source>
</evidence>
<dbReference type="InterPro" id="IPR052556">
    <property type="entry name" value="PolySynth_Transporter"/>
</dbReference>
<dbReference type="EMBL" id="RBIZ01000006">
    <property type="protein sequence ID" value="RKR53376.1"/>
    <property type="molecule type" value="Genomic_DNA"/>
</dbReference>
<feature type="transmembrane region" description="Helical" evidence="5">
    <location>
        <begin position="378"/>
        <end position="401"/>
    </location>
</feature>
<dbReference type="GO" id="GO:0016020">
    <property type="term" value="C:membrane"/>
    <property type="evidence" value="ECO:0007669"/>
    <property type="project" value="UniProtKB-SubCell"/>
</dbReference>